<dbReference type="PANTHER" id="PTHR33428">
    <property type="entry name" value="CHLOROPHYLLASE-2, CHLOROPLASTIC"/>
    <property type="match status" value="1"/>
</dbReference>
<dbReference type="Gene3D" id="3.40.50.1820">
    <property type="entry name" value="alpha/beta hydrolase"/>
    <property type="match status" value="1"/>
</dbReference>
<feature type="signal peptide" evidence="2">
    <location>
        <begin position="1"/>
        <end position="21"/>
    </location>
</feature>
<feature type="compositionally biased region" description="Polar residues" evidence="1">
    <location>
        <begin position="116"/>
        <end position="127"/>
    </location>
</feature>
<keyword evidence="4" id="KW-1185">Reference proteome</keyword>
<evidence type="ECO:0000313" key="3">
    <source>
        <dbReference type="EMBL" id="MVW60762.1"/>
    </source>
</evidence>
<feature type="region of interest" description="Disordered" evidence="1">
    <location>
        <begin position="99"/>
        <end position="127"/>
    </location>
</feature>
<dbReference type="PANTHER" id="PTHR33428:SF14">
    <property type="entry name" value="CARBOXYLESTERASE TYPE B DOMAIN-CONTAINING PROTEIN"/>
    <property type="match status" value="1"/>
</dbReference>
<proteinExistence type="predicted"/>
<gene>
    <name evidence="3" type="ORF">GPY61_12565</name>
</gene>
<sequence length="311" mass="32590">MRNSLHTFALTLTLGAGAALAAPAGSGPWPAIMEADAGLPTHTVYRPARLPADPLPIVAFANGGCENAGNRFGPFLTEIASHGYLVVAIGPIVPAGQARVPPAPGSPAAAHPELAGSTSLAPGSTRPSPTYAAQLIQAIDWALAENARPGSPYQGKLDRSRIAVMGQSCGGLQAIDAAHDPRVRTLAVLNSGVFPAPGRSWEIAAAHADIADLATLHGSVLYLTGDPQDAAFPQSEDNYARTNHIPAVRLWRENTPHMGTYREENGGAFGTVVVAWLDWQLKGNREAAHQFLGAGCDLCTRPEWHVQSKGF</sequence>
<accession>A0A7X3G188</accession>
<dbReference type="EMBL" id="WSES01000003">
    <property type="protein sequence ID" value="MVW60762.1"/>
    <property type="molecule type" value="Genomic_DNA"/>
</dbReference>
<evidence type="ECO:0000256" key="2">
    <source>
        <dbReference type="SAM" id="SignalP"/>
    </source>
</evidence>
<dbReference type="AlphaFoldDB" id="A0A7X3G188"/>
<comment type="caution">
    <text evidence="3">The sequence shown here is derived from an EMBL/GenBank/DDBJ whole genome shotgun (WGS) entry which is preliminary data.</text>
</comment>
<dbReference type="InterPro" id="IPR029058">
    <property type="entry name" value="AB_hydrolase_fold"/>
</dbReference>
<name>A0A7X3G188_9BURK</name>
<evidence type="ECO:0000313" key="4">
    <source>
        <dbReference type="Proteomes" id="UP000443353"/>
    </source>
</evidence>
<dbReference type="GO" id="GO:0016787">
    <property type="term" value="F:hydrolase activity"/>
    <property type="evidence" value="ECO:0007669"/>
    <property type="project" value="UniProtKB-KW"/>
</dbReference>
<keyword evidence="2" id="KW-0732">Signal</keyword>
<dbReference type="Proteomes" id="UP000443353">
    <property type="component" value="Unassembled WGS sequence"/>
</dbReference>
<dbReference type="RefSeq" id="WP_056125710.1">
    <property type="nucleotide sequence ID" value="NZ_WSES01000003.1"/>
</dbReference>
<reference evidence="3 4" key="1">
    <citation type="submission" date="2019-12" db="EMBL/GenBank/DDBJ databases">
        <authorList>
            <person name="Li C."/>
            <person name="Zhao J."/>
        </authorList>
    </citation>
    <scope>NUCLEOTIDE SEQUENCE [LARGE SCALE GENOMIC DNA]</scope>
    <source>
        <strain evidence="3 4">NEAU-DD11</strain>
    </source>
</reference>
<dbReference type="SUPFAM" id="SSF53474">
    <property type="entry name" value="alpha/beta-Hydrolases"/>
    <property type="match status" value="1"/>
</dbReference>
<keyword evidence="3" id="KW-0378">Hydrolase</keyword>
<organism evidence="3 4">
    <name type="scientific">Massilia cellulosiltytica</name>
    <dbReference type="NCBI Taxonomy" id="2683234"/>
    <lineage>
        <taxon>Bacteria</taxon>
        <taxon>Pseudomonadati</taxon>
        <taxon>Pseudomonadota</taxon>
        <taxon>Betaproteobacteria</taxon>
        <taxon>Burkholderiales</taxon>
        <taxon>Oxalobacteraceae</taxon>
        <taxon>Telluria group</taxon>
        <taxon>Massilia</taxon>
    </lineage>
</organism>
<feature type="chain" id="PRO_5031113246" evidence="2">
    <location>
        <begin position="22"/>
        <end position="311"/>
    </location>
</feature>
<protein>
    <submittedName>
        <fullName evidence="3">Alpha/beta hydrolase</fullName>
    </submittedName>
</protein>
<evidence type="ECO:0000256" key="1">
    <source>
        <dbReference type="SAM" id="MobiDB-lite"/>
    </source>
</evidence>